<keyword evidence="3" id="KW-1185">Reference proteome</keyword>
<protein>
    <submittedName>
        <fullName evidence="2">DUF2069 domain-containing protein</fullName>
    </submittedName>
</protein>
<feature type="transmembrane region" description="Helical" evidence="1">
    <location>
        <begin position="40"/>
        <end position="60"/>
    </location>
</feature>
<proteinExistence type="predicted"/>
<evidence type="ECO:0000256" key="1">
    <source>
        <dbReference type="SAM" id="Phobius"/>
    </source>
</evidence>
<dbReference type="Proteomes" id="UP000596063">
    <property type="component" value="Chromosome"/>
</dbReference>
<dbReference type="EMBL" id="CP066167">
    <property type="protein sequence ID" value="QQD19757.1"/>
    <property type="molecule type" value="Genomic_DNA"/>
</dbReference>
<feature type="transmembrane region" description="Helical" evidence="1">
    <location>
        <begin position="92"/>
        <end position="112"/>
    </location>
</feature>
<dbReference type="KEGG" id="snan:I6N98_07915"/>
<dbReference type="AlphaFoldDB" id="A0A7T4R3R2"/>
<evidence type="ECO:0000313" key="2">
    <source>
        <dbReference type="EMBL" id="QQD19757.1"/>
    </source>
</evidence>
<reference evidence="2 3" key="1">
    <citation type="submission" date="2020-12" db="EMBL/GenBank/DDBJ databases">
        <authorList>
            <person name="Shan Y."/>
        </authorList>
    </citation>
    <scope>NUCLEOTIDE SEQUENCE [LARGE SCALE GENOMIC DNA]</scope>
    <source>
        <strain evidence="3">csc3.9</strain>
    </source>
</reference>
<accession>A0A7T4R3R2</accession>
<dbReference type="Pfam" id="PF09842">
    <property type="entry name" value="DUF2069"/>
    <property type="match status" value="1"/>
</dbReference>
<sequence>MNGFEKKAQISGAVMKLSYVSLIAALSLSTWVWVQEGRQPSIAIWVIRIFPLAVFAYSVFKHQLKGLAWLCFVALGYFVMAVTQSMSPRALMINHVELVLVVLLFCSATLFIRWHARSLRQLTETQADAESATESN</sequence>
<dbReference type="InterPro" id="IPR018643">
    <property type="entry name" value="DUF2069_membrane"/>
</dbReference>
<dbReference type="RefSeq" id="WP_198571241.1">
    <property type="nucleotide sequence ID" value="NZ_CP066167.1"/>
</dbReference>
<keyword evidence="1" id="KW-1133">Transmembrane helix</keyword>
<keyword evidence="1" id="KW-0812">Transmembrane</keyword>
<organism evidence="2 3">
    <name type="scientific">Spongiibacter nanhainus</name>
    <dbReference type="NCBI Taxonomy" id="2794344"/>
    <lineage>
        <taxon>Bacteria</taxon>
        <taxon>Pseudomonadati</taxon>
        <taxon>Pseudomonadota</taxon>
        <taxon>Gammaproteobacteria</taxon>
        <taxon>Cellvibrionales</taxon>
        <taxon>Spongiibacteraceae</taxon>
        <taxon>Spongiibacter</taxon>
    </lineage>
</organism>
<keyword evidence="1" id="KW-0472">Membrane</keyword>
<gene>
    <name evidence="2" type="ORF">I6N98_07915</name>
</gene>
<feature type="transmembrane region" description="Helical" evidence="1">
    <location>
        <begin position="67"/>
        <end position="86"/>
    </location>
</feature>
<feature type="transmembrane region" description="Helical" evidence="1">
    <location>
        <begin position="12"/>
        <end position="34"/>
    </location>
</feature>
<name>A0A7T4R3R2_9GAMM</name>
<evidence type="ECO:0000313" key="3">
    <source>
        <dbReference type="Proteomes" id="UP000596063"/>
    </source>
</evidence>